<feature type="domain" description="Alpha-L-rhamnosidase six-hairpin glycosidase" evidence="2">
    <location>
        <begin position="244"/>
        <end position="565"/>
    </location>
</feature>
<dbReference type="GO" id="GO:0003824">
    <property type="term" value="F:catalytic activity"/>
    <property type="evidence" value="ECO:0007669"/>
    <property type="project" value="UniProtKB-ARBA"/>
</dbReference>
<evidence type="ECO:0000313" key="3">
    <source>
        <dbReference type="EMBL" id="KAK5049544.1"/>
    </source>
</evidence>
<dbReference type="Gene3D" id="2.60.420.10">
    <property type="entry name" value="Maltose phosphorylase, domain 3"/>
    <property type="match status" value="1"/>
</dbReference>
<dbReference type="Gene3D" id="2.60.120.260">
    <property type="entry name" value="Galactose-binding domain-like"/>
    <property type="match status" value="1"/>
</dbReference>
<dbReference type="InterPro" id="IPR008928">
    <property type="entry name" value="6-hairpin_glycosidase_sf"/>
</dbReference>
<protein>
    <recommendedName>
        <fullName evidence="2">Alpha-L-rhamnosidase six-hairpin glycosidase domain-containing protein</fullName>
    </recommendedName>
</protein>
<feature type="region of interest" description="Disordered" evidence="1">
    <location>
        <begin position="158"/>
        <end position="179"/>
    </location>
</feature>
<dbReference type="PANTHER" id="PTHR34987">
    <property type="entry name" value="C, PUTATIVE (AFU_ORTHOLOGUE AFUA_3G02880)-RELATED"/>
    <property type="match status" value="1"/>
</dbReference>
<keyword evidence="4" id="KW-1185">Reference proteome</keyword>
<organism evidence="3 4">
    <name type="scientific">Exophiala bonariae</name>
    <dbReference type="NCBI Taxonomy" id="1690606"/>
    <lineage>
        <taxon>Eukaryota</taxon>
        <taxon>Fungi</taxon>
        <taxon>Dikarya</taxon>
        <taxon>Ascomycota</taxon>
        <taxon>Pezizomycotina</taxon>
        <taxon>Eurotiomycetes</taxon>
        <taxon>Chaetothyriomycetidae</taxon>
        <taxon>Chaetothyriales</taxon>
        <taxon>Herpotrichiellaceae</taxon>
        <taxon>Exophiala</taxon>
    </lineage>
</organism>
<evidence type="ECO:0000256" key="1">
    <source>
        <dbReference type="SAM" id="MobiDB-lite"/>
    </source>
</evidence>
<reference evidence="3 4" key="1">
    <citation type="submission" date="2023-08" db="EMBL/GenBank/DDBJ databases">
        <title>Black Yeasts Isolated from many extreme environments.</title>
        <authorList>
            <person name="Coleine C."/>
            <person name="Stajich J.E."/>
            <person name="Selbmann L."/>
        </authorList>
    </citation>
    <scope>NUCLEOTIDE SEQUENCE [LARGE SCALE GENOMIC DNA]</scope>
    <source>
        <strain evidence="3 4">CCFEE 5792</strain>
    </source>
</reference>
<dbReference type="InterPro" id="IPR035396">
    <property type="entry name" value="Bac_rhamnosid6H"/>
</dbReference>
<dbReference type="Gene3D" id="1.50.10.10">
    <property type="match status" value="1"/>
</dbReference>
<evidence type="ECO:0000313" key="4">
    <source>
        <dbReference type="Proteomes" id="UP001358417"/>
    </source>
</evidence>
<dbReference type="GeneID" id="89972651"/>
<dbReference type="EMBL" id="JAVRRD010000019">
    <property type="protein sequence ID" value="KAK5049544.1"/>
    <property type="molecule type" value="Genomic_DNA"/>
</dbReference>
<evidence type="ECO:0000259" key="2">
    <source>
        <dbReference type="Pfam" id="PF17389"/>
    </source>
</evidence>
<proteinExistence type="predicted"/>
<dbReference type="AlphaFoldDB" id="A0AAV9N530"/>
<dbReference type="PANTHER" id="PTHR34987:SF2">
    <property type="entry name" value="B, PUTATIVE (AFU_ORTHOLOGUE AFUA_7G05040)-RELATED"/>
    <property type="match status" value="1"/>
</dbReference>
<dbReference type="RefSeq" id="XP_064704589.1">
    <property type="nucleotide sequence ID" value="XM_064848050.1"/>
</dbReference>
<feature type="compositionally biased region" description="Basic and acidic residues" evidence="1">
    <location>
        <begin position="170"/>
        <end position="179"/>
    </location>
</feature>
<name>A0AAV9N530_9EURO</name>
<dbReference type="SUPFAM" id="SSF48208">
    <property type="entry name" value="Six-hairpin glycosidases"/>
    <property type="match status" value="1"/>
</dbReference>
<dbReference type="Pfam" id="PF17389">
    <property type="entry name" value="Bac_rhamnosid6H"/>
    <property type="match status" value="1"/>
</dbReference>
<dbReference type="InterPro" id="IPR012341">
    <property type="entry name" value="6hp_glycosidase-like_sf"/>
</dbReference>
<dbReference type="GO" id="GO:0005975">
    <property type="term" value="P:carbohydrate metabolic process"/>
    <property type="evidence" value="ECO:0007669"/>
    <property type="project" value="InterPro"/>
</dbReference>
<dbReference type="Proteomes" id="UP001358417">
    <property type="component" value="Unassembled WGS sequence"/>
</dbReference>
<sequence length="685" mass="78156">MAKEQELHTGLPGWEAQLDTSVQMQPRSEWNYAFGPPFLAMNERVNASTSSETWYPAQVMSVKSMMLPVLEPWKLTERPIPTLPEILMEMHSAVRMEGCIDKYRWNEFVKGVALSIPARQTVVVELDSLELTTGFLRLEFESLSTVEIRLMCSESYETPMARSGPGSKRQKNDRTDHIDGKLYGPSDFYISKPGNNVFEPFWFRAFRYIQLEISTSSAPATFHSFRYRMTRYPLKVETTIKASSELENMWQISLNTLKNCMHETYEDCPFYEQNQFIMDSRLQMLFTYQISTDDRLARKTMQEFYASRRDDGLLEAQFPSPGRCVNIPQFSLFWILMVHDHMMYFGDQRLVKQYLGTIDGILDHFDARLNSLSLVGLFDEEMWPFVDWVTEWHGSTGLHSMGIPKAYWNGAATYNSLLYAFVLQHAADLCDFVHRPDTASEYRRRAMSLNEAVNAHCYDGELYLDGPNSQDRSQHPQVFAVLSGAIQGEAAAELMRRTIIDNSLPKCSYALSFYLLRAASQAGVYEELFIYLVAPWKKMMNQNLTTWAEDDVMFRSDCHGWSASPINEIVSKIFGISPASAAYACLKIEPSISLLPPQAEGNFVTRNGEVSLSWDETIGLQVVSDHEVQVQAVIKGVNHVYFLKTGDATTIYSPIAWTERRGQEGAMTMAEKSSHQVMEVMGVTC</sequence>
<accession>A0AAV9N530</accession>
<comment type="caution">
    <text evidence="3">The sequence shown here is derived from an EMBL/GenBank/DDBJ whole genome shotgun (WGS) entry which is preliminary data.</text>
</comment>
<gene>
    <name evidence="3" type="ORF">LTR84_004473</name>
</gene>